<dbReference type="PANTHER" id="PTHR12526:SF595">
    <property type="entry name" value="BLL5217 PROTEIN"/>
    <property type="match status" value="1"/>
</dbReference>
<feature type="domain" description="Glycosyltransferase subfamily 4-like N-terminal" evidence="2">
    <location>
        <begin position="46"/>
        <end position="143"/>
    </location>
</feature>
<dbReference type="GO" id="GO:0016757">
    <property type="term" value="F:glycosyltransferase activity"/>
    <property type="evidence" value="ECO:0007669"/>
    <property type="project" value="UniProtKB-KW"/>
</dbReference>
<dbReference type="Proteomes" id="UP000494205">
    <property type="component" value="Unassembled WGS sequence"/>
</dbReference>
<accession>A0A6J5AMS6</accession>
<dbReference type="AlphaFoldDB" id="A0A6J5AMS6"/>
<sequence>MHGDRRPHSSRTAIATQPPLHDRPVRIAQVAPLYESVPPNAYGATERVVSYLTEELVRRGHEVTLFATADSRTAARLVPICERGLWRDTAVWDTLTHHVRQLARVAHLANEFDVVHFHGDPLHFPLTQSLPCKSLTTLHGQLLPMDHGPLFREFASAPLVSISDDQRKPVPSANWQATILHGLPRDEFEFQPDPAPYLLFLGRLMPGKRPDLAVDIARRAGLPLKMAGKVHPGEREYFAQQIEPLLQRSSDFTDFLGEVGGTLRKQLIANARALLFPVEWPEPFGMVMIEAMACGTPVIAFRRGAVPEVLEHGVNGFIVDDVEEAVNAVARIGDIDRARCRRSFEQRFTAARMADDYLQVYERLLAGTRAAVPTSNADAQLYG</sequence>
<dbReference type="EC" id="2.4.-.-" evidence="3"/>
<dbReference type="Pfam" id="PF13439">
    <property type="entry name" value="Glyco_transf_4"/>
    <property type="match status" value="1"/>
</dbReference>
<dbReference type="Gene3D" id="3.40.50.2000">
    <property type="entry name" value="Glycogen Phosphorylase B"/>
    <property type="match status" value="2"/>
</dbReference>
<dbReference type="InterPro" id="IPR028098">
    <property type="entry name" value="Glyco_trans_4-like_N"/>
</dbReference>
<keyword evidence="3" id="KW-0328">Glycosyltransferase</keyword>
<protein>
    <submittedName>
        <fullName evidence="3">Spore coat protein SA</fullName>
        <ecNumber evidence="3">2.4.-.-</ecNumber>
    </submittedName>
</protein>
<proteinExistence type="predicted"/>
<dbReference type="SUPFAM" id="SSF53756">
    <property type="entry name" value="UDP-Glycosyltransferase/glycogen phosphorylase"/>
    <property type="match status" value="1"/>
</dbReference>
<dbReference type="CDD" id="cd03802">
    <property type="entry name" value="GT4_AviGT4-like"/>
    <property type="match status" value="1"/>
</dbReference>
<keyword evidence="3" id="KW-0167">Capsid protein</keyword>
<dbReference type="EMBL" id="CADIJZ010000007">
    <property type="protein sequence ID" value="CAB3676691.1"/>
    <property type="molecule type" value="Genomic_DNA"/>
</dbReference>
<evidence type="ECO:0000313" key="3">
    <source>
        <dbReference type="EMBL" id="CAB3676691.1"/>
    </source>
</evidence>
<gene>
    <name evidence="3" type="primary">cotSA</name>
    <name evidence="3" type="ORF">LMG27174_02427</name>
</gene>
<dbReference type="InterPro" id="IPR001296">
    <property type="entry name" value="Glyco_trans_1"/>
</dbReference>
<organism evidence="3 4">
    <name type="scientific">Paraburkholderia rhynchosiae</name>
    <dbReference type="NCBI Taxonomy" id="487049"/>
    <lineage>
        <taxon>Bacteria</taxon>
        <taxon>Pseudomonadati</taxon>
        <taxon>Pseudomonadota</taxon>
        <taxon>Betaproteobacteria</taxon>
        <taxon>Burkholderiales</taxon>
        <taxon>Burkholderiaceae</taxon>
        <taxon>Paraburkholderia</taxon>
    </lineage>
</organism>
<evidence type="ECO:0000259" key="2">
    <source>
        <dbReference type="Pfam" id="PF13439"/>
    </source>
</evidence>
<reference evidence="3 4" key="1">
    <citation type="submission" date="2020-04" db="EMBL/GenBank/DDBJ databases">
        <authorList>
            <person name="De Canck E."/>
        </authorList>
    </citation>
    <scope>NUCLEOTIDE SEQUENCE [LARGE SCALE GENOMIC DNA]</scope>
    <source>
        <strain evidence="3 4">LMG 27174</strain>
    </source>
</reference>
<dbReference type="Pfam" id="PF00534">
    <property type="entry name" value="Glycos_transf_1"/>
    <property type="match status" value="1"/>
</dbReference>
<evidence type="ECO:0000313" key="4">
    <source>
        <dbReference type="Proteomes" id="UP000494205"/>
    </source>
</evidence>
<keyword evidence="3" id="KW-0808">Transferase</keyword>
<dbReference type="PANTHER" id="PTHR12526">
    <property type="entry name" value="GLYCOSYLTRANSFERASE"/>
    <property type="match status" value="1"/>
</dbReference>
<evidence type="ECO:0000259" key="1">
    <source>
        <dbReference type="Pfam" id="PF00534"/>
    </source>
</evidence>
<feature type="domain" description="Glycosyl transferase family 1" evidence="1">
    <location>
        <begin position="192"/>
        <end position="332"/>
    </location>
</feature>
<keyword evidence="3" id="KW-0946">Virion</keyword>
<name>A0A6J5AMS6_9BURK</name>